<evidence type="ECO:0000313" key="4">
    <source>
        <dbReference type="EMBL" id="CDZ79056.1"/>
    </source>
</evidence>
<accession>A0A078L1H4</accession>
<dbReference type="eggNOG" id="COG0666">
    <property type="taxonomic scope" value="Bacteria"/>
</dbReference>
<gene>
    <name evidence="4" type="ORF">BN59_03372</name>
</gene>
<dbReference type="InterPro" id="IPR036770">
    <property type="entry name" value="Ankyrin_rpt-contain_sf"/>
</dbReference>
<dbReference type="SMART" id="SM00248">
    <property type="entry name" value="ANK"/>
    <property type="match status" value="7"/>
</dbReference>
<dbReference type="PROSITE" id="PS50088">
    <property type="entry name" value="ANK_REPEAT"/>
    <property type="match status" value="2"/>
</dbReference>
<dbReference type="Gene3D" id="1.25.40.20">
    <property type="entry name" value="Ankyrin repeat-containing domain"/>
    <property type="match status" value="2"/>
</dbReference>
<dbReference type="GO" id="GO:0000976">
    <property type="term" value="F:transcription cis-regulatory region binding"/>
    <property type="evidence" value="ECO:0007669"/>
    <property type="project" value="TreeGrafter"/>
</dbReference>
<feature type="repeat" description="ANK" evidence="3">
    <location>
        <begin position="150"/>
        <end position="182"/>
    </location>
</feature>
<keyword evidence="5" id="KW-1185">Reference proteome</keyword>
<dbReference type="STRING" id="1034943.BN59_03372"/>
<dbReference type="InterPro" id="IPR002110">
    <property type="entry name" value="Ankyrin_rpt"/>
</dbReference>
<evidence type="ECO:0000313" key="5">
    <source>
        <dbReference type="Proteomes" id="UP000044071"/>
    </source>
</evidence>
<dbReference type="SUPFAM" id="SSF48403">
    <property type="entry name" value="Ankyrin repeat"/>
    <property type="match status" value="1"/>
</dbReference>
<feature type="repeat" description="ANK" evidence="3">
    <location>
        <begin position="318"/>
        <end position="350"/>
    </location>
</feature>
<dbReference type="GO" id="GO:0045944">
    <property type="term" value="P:positive regulation of transcription by RNA polymerase II"/>
    <property type="evidence" value="ECO:0007669"/>
    <property type="project" value="TreeGrafter"/>
</dbReference>
<proteinExistence type="predicted"/>
<organism evidence="4 5">
    <name type="scientific">Legionella massiliensis</name>
    <dbReference type="NCBI Taxonomy" id="1034943"/>
    <lineage>
        <taxon>Bacteria</taxon>
        <taxon>Pseudomonadati</taxon>
        <taxon>Pseudomonadota</taxon>
        <taxon>Gammaproteobacteria</taxon>
        <taxon>Legionellales</taxon>
        <taxon>Legionellaceae</taxon>
        <taxon>Legionella</taxon>
    </lineage>
</organism>
<dbReference type="OrthoDB" id="307920at2"/>
<keyword evidence="2 3" id="KW-0040">ANK repeat</keyword>
<sequence length="542" mass="59914">MTIANLSRKIYKHLDQLKSEHNFWNVAELQAEALILNHCLEQLETYPDTTEKRNLSKRVNAGLELIKRRAPENLGDFSPILLLQAIENSDTELLIALIALRPEVVSQPIVDQESVLKTKTNALILAATKGRIEVAKLLLKVKGLDINFGMRRTALDEATAAGNLEMVQLLVEAGAKPTQASFQIACSKGYLQIARELVEANKQSEAPFDYNQALMLTITQGKMETIRYLVNELGADVNFVEPPIFSTNSGDLTPLIIAIQYKQSEAASFLIGAGANVDDAKAHFAMTALGFAAFIGDAISVENILAESLDEINARDKEGCTPLMRAVQNDNPGLVKQLLDAGANVNLRQKNGNTALIDAVRMRSRAVVDILLTQDNLELEATDKEKYYTAREIAFANNDKAIVQAIDQFTSKREEREIKQQMKSELDDIIEQYLDHRTNQVDDQGKTKEYLRYYISGFFQKSFSQKKDAVNILQQALKGEKVDLAAHLATLRNGNLGKQLRAFIRSGKADCLVGCKVETVSSFVAILHAKVNMAGVARPVGP</sequence>
<dbReference type="EMBL" id="CCSB01000004">
    <property type="protein sequence ID" value="CDZ79056.1"/>
    <property type="molecule type" value="Genomic_DNA"/>
</dbReference>
<reference evidence="4 5" key="1">
    <citation type="submission" date="2014-06" db="EMBL/GenBank/DDBJ databases">
        <authorList>
            <person name="Urmite Genomes Urmite Genomes"/>
        </authorList>
    </citation>
    <scope>NUCLEOTIDE SEQUENCE [LARGE SCALE GENOMIC DNA]</scope>
</reference>
<name>A0A078L1H4_9GAMM</name>
<evidence type="ECO:0000256" key="1">
    <source>
        <dbReference type="ARBA" id="ARBA00022737"/>
    </source>
</evidence>
<dbReference type="PANTHER" id="PTHR24193">
    <property type="entry name" value="ANKYRIN REPEAT PROTEIN"/>
    <property type="match status" value="1"/>
</dbReference>
<dbReference type="AlphaFoldDB" id="A0A078L1H4"/>
<dbReference type="PROSITE" id="PS50297">
    <property type="entry name" value="ANK_REP_REGION"/>
    <property type="match status" value="2"/>
</dbReference>
<evidence type="ECO:0000256" key="3">
    <source>
        <dbReference type="PROSITE-ProRule" id="PRU00023"/>
    </source>
</evidence>
<dbReference type="Pfam" id="PF12796">
    <property type="entry name" value="Ank_2"/>
    <property type="match status" value="3"/>
</dbReference>
<keyword evidence="1" id="KW-0677">Repeat</keyword>
<dbReference type="PANTHER" id="PTHR24193:SF121">
    <property type="entry name" value="ADA2A-CONTAINING COMPLEX COMPONENT 3, ISOFORM D"/>
    <property type="match status" value="1"/>
</dbReference>
<dbReference type="Proteomes" id="UP000044071">
    <property type="component" value="Unassembled WGS sequence"/>
</dbReference>
<dbReference type="InterPro" id="IPR050663">
    <property type="entry name" value="Ankyrin-SOCS_Box"/>
</dbReference>
<protein>
    <submittedName>
        <fullName evidence="4">Ankyrin repeat protein</fullName>
    </submittedName>
</protein>
<evidence type="ECO:0000256" key="2">
    <source>
        <dbReference type="ARBA" id="ARBA00023043"/>
    </source>
</evidence>
<dbReference type="RefSeq" id="WP_044012218.1">
    <property type="nucleotide sequence ID" value="NZ_CCVW01000004.1"/>
</dbReference>